<evidence type="ECO:0000313" key="1">
    <source>
        <dbReference type="EMBL" id="RHZ60311.1"/>
    </source>
</evidence>
<sequence length="86" mass="10153">MSSCRNHSQSGTLGKFFRRITNGIRHRALTTRLQRKKRKIGTISGIKSYHEWTWPDQGEYIGFIYVRISPEIGEWKKWASTQIEKI</sequence>
<comment type="caution">
    <text evidence="1">The sequence shown here is derived from an EMBL/GenBank/DDBJ whole genome shotgun (WGS) entry which is preliminary data.</text>
</comment>
<reference evidence="1 2" key="1">
    <citation type="submission" date="2018-08" db="EMBL/GenBank/DDBJ databases">
        <title>Genome and evolution of the arbuscular mycorrhizal fungus Diversispora epigaea (formerly Glomus versiforme) and its bacterial endosymbionts.</title>
        <authorList>
            <person name="Sun X."/>
            <person name="Fei Z."/>
            <person name="Harrison M."/>
        </authorList>
    </citation>
    <scope>NUCLEOTIDE SEQUENCE [LARGE SCALE GENOMIC DNA]</scope>
    <source>
        <strain evidence="1 2">IT104</strain>
    </source>
</reference>
<protein>
    <submittedName>
        <fullName evidence="1">Uncharacterized protein</fullName>
    </submittedName>
</protein>
<proteinExistence type="predicted"/>
<dbReference type="STRING" id="1348612.A0A397HB35"/>
<dbReference type="Proteomes" id="UP000266861">
    <property type="component" value="Unassembled WGS sequence"/>
</dbReference>
<keyword evidence="2" id="KW-1185">Reference proteome</keyword>
<name>A0A397HB35_9GLOM</name>
<organism evidence="1 2">
    <name type="scientific">Diversispora epigaea</name>
    <dbReference type="NCBI Taxonomy" id="1348612"/>
    <lineage>
        <taxon>Eukaryota</taxon>
        <taxon>Fungi</taxon>
        <taxon>Fungi incertae sedis</taxon>
        <taxon>Mucoromycota</taxon>
        <taxon>Glomeromycotina</taxon>
        <taxon>Glomeromycetes</taxon>
        <taxon>Diversisporales</taxon>
        <taxon>Diversisporaceae</taxon>
        <taxon>Diversispora</taxon>
    </lineage>
</organism>
<accession>A0A397HB35</accession>
<gene>
    <name evidence="1" type="ORF">Glove_355g18</name>
</gene>
<dbReference type="OrthoDB" id="2382281at2759"/>
<dbReference type="AlphaFoldDB" id="A0A397HB35"/>
<evidence type="ECO:0000313" key="2">
    <source>
        <dbReference type="Proteomes" id="UP000266861"/>
    </source>
</evidence>
<dbReference type="EMBL" id="PQFF01000324">
    <property type="protein sequence ID" value="RHZ60311.1"/>
    <property type="molecule type" value="Genomic_DNA"/>
</dbReference>